<accession>X1NTU6</accession>
<comment type="caution">
    <text evidence="1">The sequence shown here is derived from an EMBL/GenBank/DDBJ whole genome shotgun (WGS) entry which is preliminary data.</text>
</comment>
<reference evidence="1" key="1">
    <citation type="journal article" date="2014" name="Front. Microbiol.">
        <title>High frequency of phylogenetically diverse reductive dehalogenase-homologous genes in deep subseafloor sedimentary metagenomes.</title>
        <authorList>
            <person name="Kawai M."/>
            <person name="Futagami T."/>
            <person name="Toyoda A."/>
            <person name="Takaki Y."/>
            <person name="Nishi S."/>
            <person name="Hori S."/>
            <person name="Arai W."/>
            <person name="Tsubouchi T."/>
            <person name="Morono Y."/>
            <person name="Uchiyama I."/>
            <person name="Ito T."/>
            <person name="Fujiyama A."/>
            <person name="Inagaki F."/>
            <person name="Takami H."/>
        </authorList>
    </citation>
    <scope>NUCLEOTIDE SEQUENCE</scope>
    <source>
        <strain evidence="1">Expedition CK06-06</strain>
    </source>
</reference>
<gene>
    <name evidence="1" type="ORF">S06H3_45475</name>
</gene>
<proteinExistence type="predicted"/>
<name>X1NTU6_9ZZZZ</name>
<organism evidence="1">
    <name type="scientific">marine sediment metagenome</name>
    <dbReference type="NCBI Taxonomy" id="412755"/>
    <lineage>
        <taxon>unclassified sequences</taxon>
        <taxon>metagenomes</taxon>
        <taxon>ecological metagenomes</taxon>
    </lineage>
</organism>
<evidence type="ECO:0000313" key="1">
    <source>
        <dbReference type="EMBL" id="GAI33646.1"/>
    </source>
</evidence>
<protein>
    <submittedName>
        <fullName evidence="1">Uncharacterized protein</fullName>
    </submittedName>
</protein>
<sequence>KDNDHVRFSLYWNWIKQQFRKFVEHGCIENRTRVHGFLHNFKKVLEDHDLDYDFRHDTERECDICGNKIISKQRVHGFKDVGELALYVAHKSKYKFVGVVKQQDPA</sequence>
<dbReference type="EMBL" id="BARV01028399">
    <property type="protein sequence ID" value="GAI33646.1"/>
    <property type="molecule type" value="Genomic_DNA"/>
</dbReference>
<dbReference type="AlphaFoldDB" id="X1NTU6"/>
<feature type="non-terminal residue" evidence="1">
    <location>
        <position position="1"/>
    </location>
</feature>